<protein>
    <submittedName>
        <fullName evidence="6">Integrase family protein</fullName>
    </submittedName>
</protein>
<keyword evidence="7" id="KW-1185">Reference proteome</keyword>
<keyword evidence="4" id="KW-0233">DNA recombination</keyword>
<dbReference type="OrthoDB" id="9785687at2"/>
<evidence type="ECO:0000256" key="2">
    <source>
        <dbReference type="ARBA" id="ARBA00022908"/>
    </source>
</evidence>
<feature type="domain" description="Tyr recombinase" evidence="5">
    <location>
        <begin position="164"/>
        <end position="351"/>
    </location>
</feature>
<dbReference type="GO" id="GO:0006310">
    <property type="term" value="P:DNA recombination"/>
    <property type="evidence" value="ECO:0007669"/>
    <property type="project" value="UniProtKB-KW"/>
</dbReference>
<dbReference type="EMBL" id="CP002282">
    <property type="protein sequence ID" value="ADO83853.1"/>
    <property type="molecule type" value="Genomic_DNA"/>
</dbReference>
<dbReference type="PROSITE" id="PS51898">
    <property type="entry name" value="TYR_RECOMBINASE"/>
    <property type="match status" value="1"/>
</dbReference>
<dbReference type="GO" id="GO:0015074">
    <property type="term" value="P:DNA integration"/>
    <property type="evidence" value="ECO:0007669"/>
    <property type="project" value="UniProtKB-KW"/>
</dbReference>
<dbReference type="InterPro" id="IPR002104">
    <property type="entry name" value="Integrase_catalytic"/>
</dbReference>
<evidence type="ECO:0000313" key="7">
    <source>
        <dbReference type="Proteomes" id="UP000006875"/>
    </source>
</evidence>
<dbReference type="Pfam" id="PF14657">
    <property type="entry name" value="Arm-DNA-bind_4"/>
    <property type="match status" value="1"/>
</dbReference>
<dbReference type="InterPro" id="IPR028259">
    <property type="entry name" value="AP2-like_int_N"/>
</dbReference>
<dbReference type="Proteomes" id="UP000006875">
    <property type="component" value="Plasmid pILYOP01"/>
</dbReference>
<reference evidence="6 7" key="1">
    <citation type="journal article" date="2010" name="Stand. Genomic Sci.">
        <title>Complete genome sequence of Ilyobacter polytropus type strain (CuHbu1).</title>
        <authorList>
            <person name="Sikorski J."/>
            <person name="Chertkov O."/>
            <person name="Lapidus A."/>
            <person name="Nolan M."/>
            <person name="Lucas S."/>
            <person name="Del Rio T.G."/>
            <person name="Tice H."/>
            <person name="Cheng J.F."/>
            <person name="Tapia R."/>
            <person name="Han C."/>
            <person name="Goodwin L."/>
            <person name="Pitluck S."/>
            <person name="Liolios K."/>
            <person name="Ivanova N."/>
            <person name="Mavromatis K."/>
            <person name="Mikhailova N."/>
            <person name="Pati A."/>
            <person name="Chen A."/>
            <person name="Palaniappan K."/>
            <person name="Land M."/>
            <person name="Hauser L."/>
            <person name="Chang Y.J."/>
            <person name="Jeffries C.D."/>
            <person name="Brambilla E."/>
            <person name="Yasawong M."/>
            <person name="Rohde M."/>
            <person name="Pukall R."/>
            <person name="Spring S."/>
            <person name="Goker M."/>
            <person name="Woyke T."/>
            <person name="Bristow J."/>
            <person name="Eisen J.A."/>
            <person name="Markowitz V."/>
            <person name="Hugenholtz P."/>
            <person name="Kyrpides N.C."/>
            <person name="Klenk H.P."/>
        </authorList>
    </citation>
    <scope>NUCLEOTIDE SEQUENCE [LARGE SCALE GENOMIC DNA]</scope>
    <source>
        <strain evidence="7">ATCC 51220 / DSM 2926 / LMG 16218 / CuHBu1</strain>
        <plasmid evidence="7">pILYOP01</plasmid>
    </source>
</reference>
<dbReference type="GO" id="GO:0003677">
    <property type="term" value="F:DNA binding"/>
    <property type="evidence" value="ECO:0007669"/>
    <property type="project" value="UniProtKB-KW"/>
</dbReference>
<geneLocation type="plasmid" evidence="6 7">
    <name>pILYOP01</name>
</geneLocation>
<dbReference type="InterPro" id="IPR013762">
    <property type="entry name" value="Integrase-like_cat_sf"/>
</dbReference>
<dbReference type="Pfam" id="PF14659">
    <property type="entry name" value="Phage_int_SAM_3"/>
    <property type="match status" value="1"/>
</dbReference>
<keyword evidence="3" id="KW-0238">DNA-binding</keyword>
<dbReference type="Gene3D" id="1.10.150.130">
    <property type="match status" value="1"/>
</dbReference>
<dbReference type="RefSeq" id="WP_013388515.1">
    <property type="nucleotide sequence ID" value="NC_014633.1"/>
</dbReference>
<evidence type="ECO:0000259" key="5">
    <source>
        <dbReference type="PROSITE" id="PS51898"/>
    </source>
</evidence>
<dbReference type="KEGG" id="ipo:Ilyop_2083"/>
<accession>E3HBU1</accession>
<keyword evidence="6" id="KW-0614">Plasmid</keyword>
<dbReference type="InterPro" id="IPR011010">
    <property type="entry name" value="DNA_brk_join_enz"/>
</dbReference>
<evidence type="ECO:0000256" key="3">
    <source>
        <dbReference type="ARBA" id="ARBA00023125"/>
    </source>
</evidence>
<sequence>MPVYKDGKKWRVVYTFNQCGELKQSQKRGFKTKKEASLWESEHKLKGSKSVNMTFTSFYDLYMGDIKPRVAETTYHLKELIFKNSILPYFQNMKMSKITPIIIRDFQNKLITGTNPKTGNPYKAHYIQKINAQLSALMNHAVNFYELKENPCKKAGPLKLRYDKKINFWTLEEFEKFTEVIEHKPMSYTAFNILFWTGIRVGELLALTLSDVDLKKGIMKIDKSYARLKGKNIIKSTKNESSERTIKLPQNLVELLKKYVKMMYGLTQEDRLFPMTKEVFKNDLVRYCDKAGVKKITPHDLRHSHASLLINSGINPLAISKRLGHAKVDMTLNTYSHLYQSTEDKMIELLEEVSGKVLAKKN</sequence>
<dbReference type="Gene3D" id="1.10.443.10">
    <property type="entry name" value="Intergrase catalytic core"/>
    <property type="match status" value="1"/>
</dbReference>
<dbReference type="PANTHER" id="PTHR30349">
    <property type="entry name" value="PHAGE INTEGRASE-RELATED"/>
    <property type="match status" value="1"/>
</dbReference>
<dbReference type="PANTHER" id="PTHR30349:SF64">
    <property type="entry name" value="PROPHAGE INTEGRASE INTD-RELATED"/>
    <property type="match status" value="1"/>
</dbReference>
<dbReference type="InterPro" id="IPR050090">
    <property type="entry name" value="Tyrosine_recombinase_XerCD"/>
</dbReference>
<gene>
    <name evidence="6" type="ordered locus">Ilyop_2083</name>
</gene>
<dbReference type="InterPro" id="IPR010998">
    <property type="entry name" value="Integrase_recombinase_N"/>
</dbReference>
<dbReference type="InterPro" id="IPR004107">
    <property type="entry name" value="Integrase_SAM-like_N"/>
</dbReference>
<dbReference type="HOGENOM" id="CLU_027562_17_0_0"/>
<name>E3HBU1_ILYPC</name>
<dbReference type="SUPFAM" id="SSF56349">
    <property type="entry name" value="DNA breaking-rejoining enzymes"/>
    <property type="match status" value="1"/>
</dbReference>
<organism evidence="6 7">
    <name type="scientific">Ilyobacter polytropus (strain ATCC 51220 / DSM 2926 / LMG 16218 / CuHBu1)</name>
    <dbReference type="NCBI Taxonomy" id="572544"/>
    <lineage>
        <taxon>Bacteria</taxon>
        <taxon>Fusobacteriati</taxon>
        <taxon>Fusobacteriota</taxon>
        <taxon>Fusobacteriia</taxon>
        <taxon>Fusobacteriales</taxon>
        <taxon>Fusobacteriaceae</taxon>
        <taxon>Ilyobacter</taxon>
    </lineage>
</organism>
<comment type="similarity">
    <text evidence="1">Belongs to the 'phage' integrase family.</text>
</comment>
<dbReference type="AlphaFoldDB" id="E3HBU1"/>
<evidence type="ECO:0000256" key="4">
    <source>
        <dbReference type="ARBA" id="ARBA00023172"/>
    </source>
</evidence>
<keyword evidence="2" id="KW-0229">DNA integration</keyword>
<evidence type="ECO:0000256" key="1">
    <source>
        <dbReference type="ARBA" id="ARBA00008857"/>
    </source>
</evidence>
<evidence type="ECO:0000313" key="6">
    <source>
        <dbReference type="EMBL" id="ADO83853.1"/>
    </source>
</evidence>
<dbReference type="Pfam" id="PF00589">
    <property type="entry name" value="Phage_integrase"/>
    <property type="match status" value="1"/>
</dbReference>
<dbReference type="CDD" id="cd01189">
    <property type="entry name" value="INT_ICEBs1_C_like"/>
    <property type="match status" value="1"/>
</dbReference>
<proteinExistence type="inferred from homology"/>